<organism evidence="5 6">
    <name type="scientific">Labilithrix luteola</name>
    <dbReference type="NCBI Taxonomy" id="1391654"/>
    <lineage>
        <taxon>Bacteria</taxon>
        <taxon>Pseudomonadati</taxon>
        <taxon>Myxococcota</taxon>
        <taxon>Polyangia</taxon>
        <taxon>Polyangiales</taxon>
        <taxon>Labilitrichaceae</taxon>
        <taxon>Labilithrix</taxon>
    </lineage>
</organism>
<accession>A0A0K1PSH5</accession>
<dbReference type="InterPro" id="IPR011330">
    <property type="entry name" value="Glyco_hydro/deAcase_b/a-brl"/>
</dbReference>
<dbReference type="CDD" id="cd10917">
    <property type="entry name" value="CE4_NodB_like_6s_7s"/>
    <property type="match status" value="1"/>
</dbReference>
<dbReference type="InterPro" id="IPR050248">
    <property type="entry name" value="Polysacc_deacetylase_ArnD"/>
</dbReference>
<evidence type="ECO:0000313" key="6">
    <source>
        <dbReference type="Proteomes" id="UP000064967"/>
    </source>
</evidence>
<dbReference type="PANTHER" id="PTHR10587:SF133">
    <property type="entry name" value="CHITIN DEACETYLASE 1-RELATED"/>
    <property type="match status" value="1"/>
</dbReference>
<protein>
    <submittedName>
        <fullName evidence="5">Polysaccharide deacetylase</fullName>
    </submittedName>
</protein>
<reference evidence="5 6" key="1">
    <citation type="submission" date="2015-08" db="EMBL/GenBank/DDBJ databases">
        <authorList>
            <person name="Babu N.S."/>
            <person name="Beckwith C.J."/>
            <person name="Beseler K.G."/>
            <person name="Brison A."/>
            <person name="Carone J.V."/>
            <person name="Caskin T.P."/>
            <person name="Diamond M."/>
            <person name="Durham M.E."/>
            <person name="Foxe J.M."/>
            <person name="Go M."/>
            <person name="Henderson B.A."/>
            <person name="Jones I.B."/>
            <person name="McGettigan J.A."/>
            <person name="Micheletti S.J."/>
            <person name="Nasrallah M.E."/>
            <person name="Ortiz D."/>
            <person name="Piller C.R."/>
            <person name="Privatt S.R."/>
            <person name="Schneider S.L."/>
            <person name="Sharp S."/>
            <person name="Smith T.C."/>
            <person name="Stanton J.D."/>
            <person name="Ullery H.E."/>
            <person name="Wilson R.J."/>
            <person name="Serrano M.G."/>
            <person name="Buck G."/>
            <person name="Lee V."/>
            <person name="Wang Y."/>
            <person name="Carvalho R."/>
            <person name="Voegtly L."/>
            <person name="Shi R."/>
            <person name="Duckworth R."/>
            <person name="Johnson A."/>
            <person name="Loviza R."/>
            <person name="Walstead R."/>
            <person name="Shah Z."/>
            <person name="Kiflezghi M."/>
            <person name="Wade K."/>
            <person name="Ball S.L."/>
            <person name="Bradley K.W."/>
            <person name="Asai D.J."/>
            <person name="Bowman C.A."/>
            <person name="Russell D.A."/>
            <person name="Pope W.H."/>
            <person name="Jacobs-Sera D."/>
            <person name="Hendrix R.W."/>
            <person name="Hatfull G.F."/>
        </authorList>
    </citation>
    <scope>NUCLEOTIDE SEQUENCE [LARGE SCALE GENOMIC DNA]</scope>
    <source>
        <strain evidence="5 6">DSM 27648</strain>
    </source>
</reference>
<evidence type="ECO:0000259" key="4">
    <source>
        <dbReference type="PROSITE" id="PS51677"/>
    </source>
</evidence>
<name>A0A0K1PSH5_9BACT</name>
<gene>
    <name evidence="5" type="ORF">AKJ09_03152</name>
</gene>
<dbReference type="GO" id="GO:0046872">
    <property type="term" value="F:metal ion binding"/>
    <property type="evidence" value="ECO:0007669"/>
    <property type="project" value="UniProtKB-KW"/>
</dbReference>
<dbReference type="Pfam" id="PF01522">
    <property type="entry name" value="Polysacc_deac_1"/>
    <property type="match status" value="1"/>
</dbReference>
<dbReference type="InterPro" id="IPR002509">
    <property type="entry name" value="NODB_dom"/>
</dbReference>
<dbReference type="AlphaFoldDB" id="A0A0K1PSH5"/>
<proteinExistence type="predicted"/>
<evidence type="ECO:0000313" key="5">
    <source>
        <dbReference type="EMBL" id="AKU96488.1"/>
    </source>
</evidence>
<dbReference type="PROSITE" id="PS51677">
    <property type="entry name" value="NODB"/>
    <property type="match status" value="1"/>
</dbReference>
<dbReference type="Proteomes" id="UP000064967">
    <property type="component" value="Chromosome"/>
</dbReference>
<evidence type="ECO:0000256" key="2">
    <source>
        <dbReference type="ARBA" id="ARBA00022801"/>
    </source>
</evidence>
<evidence type="ECO:0000256" key="1">
    <source>
        <dbReference type="ARBA" id="ARBA00022723"/>
    </source>
</evidence>
<dbReference type="GO" id="GO:0005975">
    <property type="term" value="P:carbohydrate metabolic process"/>
    <property type="evidence" value="ECO:0007669"/>
    <property type="project" value="InterPro"/>
</dbReference>
<sequence>MAAAALVVGSWVGLGKPSYEQGSAWAEKTGSEALARTGAAKALAVKAAPVETADGGADLPSSVTETDSQPDERVALPHETDPASVPAMEPWPSLNPEADLQKAWLLAEGPARKPKSGRRLVTLTFDDGPFLETTPAVLKLLARYKVHATFFAVGQYLEGEDKRSRVTRNLLKRVVDEGHLVGNHTLDHQLLTTISHTRVLEQIDRSAAAIERATGKYPYLFRPPYGQLDDFGRKAAQERHLDLMLWSVEARDMVRDDPQEMFRDLMGQLVYKEGGIVLLHDIRFSSVATLRELLAWLKLHKYDPQKPSRPGYEIVDLPTYLRETQAAPMPYANREELDKARERAHDKSRPPAAPESRRVSRR</sequence>
<keyword evidence="6" id="KW-1185">Reference proteome</keyword>
<feature type="region of interest" description="Disordered" evidence="3">
    <location>
        <begin position="325"/>
        <end position="362"/>
    </location>
</feature>
<feature type="region of interest" description="Disordered" evidence="3">
    <location>
        <begin position="49"/>
        <end position="84"/>
    </location>
</feature>
<dbReference type="STRING" id="1391654.AKJ09_03152"/>
<dbReference type="SUPFAM" id="SSF88713">
    <property type="entry name" value="Glycoside hydrolase/deacetylase"/>
    <property type="match status" value="1"/>
</dbReference>
<feature type="compositionally biased region" description="Basic and acidic residues" evidence="3">
    <location>
        <begin position="70"/>
        <end position="81"/>
    </location>
</feature>
<dbReference type="GO" id="GO:0016020">
    <property type="term" value="C:membrane"/>
    <property type="evidence" value="ECO:0007669"/>
    <property type="project" value="TreeGrafter"/>
</dbReference>
<feature type="domain" description="NodB homology" evidence="4">
    <location>
        <begin position="119"/>
        <end position="315"/>
    </location>
</feature>
<feature type="compositionally biased region" description="Basic and acidic residues" evidence="3">
    <location>
        <begin position="333"/>
        <end position="362"/>
    </location>
</feature>
<dbReference type="Gene3D" id="3.20.20.370">
    <property type="entry name" value="Glycoside hydrolase/deacetylase"/>
    <property type="match status" value="1"/>
</dbReference>
<dbReference type="GO" id="GO:0016810">
    <property type="term" value="F:hydrolase activity, acting on carbon-nitrogen (but not peptide) bonds"/>
    <property type="evidence" value="ECO:0007669"/>
    <property type="project" value="InterPro"/>
</dbReference>
<keyword evidence="2" id="KW-0378">Hydrolase</keyword>
<dbReference type="KEGG" id="llu:AKJ09_03152"/>
<keyword evidence="1" id="KW-0479">Metal-binding</keyword>
<evidence type="ECO:0000256" key="3">
    <source>
        <dbReference type="SAM" id="MobiDB-lite"/>
    </source>
</evidence>
<dbReference type="EMBL" id="CP012333">
    <property type="protein sequence ID" value="AKU96488.1"/>
    <property type="molecule type" value="Genomic_DNA"/>
</dbReference>
<dbReference type="PANTHER" id="PTHR10587">
    <property type="entry name" value="GLYCOSYL TRANSFERASE-RELATED"/>
    <property type="match status" value="1"/>
</dbReference>